<evidence type="ECO:0000313" key="3">
    <source>
        <dbReference type="Proteomes" id="UP000265515"/>
    </source>
</evidence>
<proteinExistence type="predicted"/>
<dbReference type="Gramene" id="GBG68461">
    <property type="protein sequence ID" value="GBG68461"/>
    <property type="gene ID" value="CBR_g3006"/>
</dbReference>
<dbReference type="AlphaFoldDB" id="A0A388KEK2"/>
<dbReference type="Proteomes" id="UP000265515">
    <property type="component" value="Unassembled WGS sequence"/>
</dbReference>
<evidence type="ECO:0000256" key="1">
    <source>
        <dbReference type="SAM" id="MobiDB-lite"/>
    </source>
</evidence>
<gene>
    <name evidence="2" type="ORF">CBR_g3006</name>
</gene>
<sequence length="194" mass="21656">MSGKGPWITIILNYDGGDELLLKINVEGAKEGEMRTNPKLQDAISEARDRAERRCRRDGVTARLLITVAYHETETSMDTADLEQVHQDRDSGGESEMSDADRETDLKSWNRPVEIQRHHRAVKSVEEGPEASSRHPMPRGRGTGEKQSTGKRQAGEDASDVQGERTEVNAGTQKLMMSTSRKKKGLLHVYSGRQ</sequence>
<evidence type="ECO:0000313" key="2">
    <source>
        <dbReference type="EMBL" id="GBG68461.1"/>
    </source>
</evidence>
<feature type="region of interest" description="Disordered" evidence="1">
    <location>
        <begin position="77"/>
        <end position="194"/>
    </location>
</feature>
<organism evidence="2 3">
    <name type="scientific">Chara braunii</name>
    <name type="common">Braun's stonewort</name>
    <dbReference type="NCBI Taxonomy" id="69332"/>
    <lineage>
        <taxon>Eukaryota</taxon>
        <taxon>Viridiplantae</taxon>
        <taxon>Streptophyta</taxon>
        <taxon>Charophyceae</taxon>
        <taxon>Charales</taxon>
        <taxon>Characeae</taxon>
        <taxon>Chara</taxon>
    </lineage>
</organism>
<reference evidence="2 3" key="1">
    <citation type="journal article" date="2018" name="Cell">
        <title>The Chara Genome: Secondary Complexity and Implications for Plant Terrestrialization.</title>
        <authorList>
            <person name="Nishiyama T."/>
            <person name="Sakayama H."/>
            <person name="Vries J.D."/>
            <person name="Buschmann H."/>
            <person name="Saint-Marcoux D."/>
            <person name="Ullrich K.K."/>
            <person name="Haas F.B."/>
            <person name="Vanderstraeten L."/>
            <person name="Becker D."/>
            <person name="Lang D."/>
            <person name="Vosolsobe S."/>
            <person name="Rombauts S."/>
            <person name="Wilhelmsson P.K.I."/>
            <person name="Janitza P."/>
            <person name="Kern R."/>
            <person name="Heyl A."/>
            <person name="Rumpler F."/>
            <person name="Villalobos L.I.A.C."/>
            <person name="Clay J.M."/>
            <person name="Skokan R."/>
            <person name="Toyoda A."/>
            <person name="Suzuki Y."/>
            <person name="Kagoshima H."/>
            <person name="Schijlen E."/>
            <person name="Tajeshwar N."/>
            <person name="Catarino B."/>
            <person name="Hetherington A.J."/>
            <person name="Saltykova A."/>
            <person name="Bonnot C."/>
            <person name="Breuninger H."/>
            <person name="Symeonidi A."/>
            <person name="Radhakrishnan G.V."/>
            <person name="Van Nieuwerburgh F."/>
            <person name="Deforce D."/>
            <person name="Chang C."/>
            <person name="Karol K.G."/>
            <person name="Hedrich R."/>
            <person name="Ulvskov P."/>
            <person name="Glockner G."/>
            <person name="Delwiche C.F."/>
            <person name="Petrasek J."/>
            <person name="Van de Peer Y."/>
            <person name="Friml J."/>
            <person name="Beilby M."/>
            <person name="Dolan L."/>
            <person name="Kohara Y."/>
            <person name="Sugano S."/>
            <person name="Fujiyama A."/>
            <person name="Delaux P.-M."/>
            <person name="Quint M."/>
            <person name="TheiBen G."/>
            <person name="Hagemann M."/>
            <person name="Harholt J."/>
            <person name="Dunand C."/>
            <person name="Zachgo S."/>
            <person name="Langdale J."/>
            <person name="Maumus F."/>
            <person name="Straeten D.V.D."/>
            <person name="Gould S.B."/>
            <person name="Rensing S.A."/>
        </authorList>
    </citation>
    <scope>NUCLEOTIDE SEQUENCE [LARGE SCALE GENOMIC DNA]</scope>
    <source>
        <strain evidence="2 3">S276</strain>
    </source>
</reference>
<feature type="compositionally biased region" description="Basic and acidic residues" evidence="1">
    <location>
        <begin position="83"/>
        <end position="92"/>
    </location>
</feature>
<name>A0A388KEK2_CHABU</name>
<dbReference type="EMBL" id="BFEA01000100">
    <property type="protein sequence ID" value="GBG68461.1"/>
    <property type="molecule type" value="Genomic_DNA"/>
</dbReference>
<keyword evidence="3" id="KW-1185">Reference proteome</keyword>
<feature type="compositionally biased region" description="Polar residues" evidence="1">
    <location>
        <begin position="169"/>
        <end position="179"/>
    </location>
</feature>
<accession>A0A388KEK2</accession>
<comment type="caution">
    <text evidence="2">The sequence shown here is derived from an EMBL/GenBank/DDBJ whole genome shotgun (WGS) entry which is preliminary data.</text>
</comment>
<feature type="compositionally biased region" description="Basic and acidic residues" evidence="1">
    <location>
        <begin position="99"/>
        <end position="108"/>
    </location>
</feature>
<protein>
    <submittedName>
        <fullName evidence="2">Uncharacterized protein</fullName>
    </submittedName>
</protein>